<dbReference type="SUPFAM" id="SSF56524">
    <property type="entry name" value="Oxidoreductase molybdopterin-binding domain"/>
    <property type="match status" value="1"/>
</dbReference>
<feature type="signal peptide" evidence="1">
    <location>
        <begin position="1"/>
        <end position="27"/>
    </location>
</feature>
<evidence type="ECO:0000313" key="4">
    <source>
        <dbReference type="Proteomes" id="UP000182160"/>
    </source>
</evidence>
<sequence length="164" mass="18487">MFKSAFRAVCAAIFTSLIIAIPPEATQAQTEPTLTITDPQLDAPVILSRADLMALPRTEYVTTTIWTEGPQRFSGVSLHDLMDHLKIEAVILEFMAINDYSITVPVSEIGQDNPMIAYARNGEPMSLREKGPFWLVYNYDSDPAFRTETVYSRSIWQLDRITAR</sequence>
<dbReference type="Pfam" id="PF00174">
    <property type="entry name" value="Oxidored_molyb"/>
    <property type="match status" value="1"/>
</dbReference>
<gene>
    <name evidence="3" type="ORF">SAMN04488077_102257</name>
</gene>
<protein>
    <recommendedName>
        <fullName evidence="2">Oxidoreductase molybdopterin-binding domain-containing protein</fullName>
    </recommendedName>
</protein>
<dbReference type="InterPro" id="IPR036374">
    <property type="entry name" value="OxRdtase_Mopterin-bd_sf"/>
</dbReference>
<evidence type="ECO:0000313" key="3">
    <source>
        <dbReference type="EMBL" id="SEM15268.1"/>
    </source>
</evidence>
<organism evidence="3 4">
    <name type="scientific">Roseovarius tolerans</name>
    <dbReference type="NCBI Taxonomy" id="74031"/>
    <lineage>
        <taxon>Bacteria</taxon>
        <taxon>Pseudomonadati</taxon>
        <taxon>Pseudomonadota</taxon>
        <taxon>Alphaproteobacteria</taxon>
        <taxon>Rhodobacterales</taxon>
        <taxon>Roseobacteraceae</taxon>
        <taxon>Roseovarius</taxon>
    </lineage>
</organism>
<name>A0A1H7W2L8_9RHOB</name>
<dbReference type="EMBL" id="FOBO01000002">
    <property type="protein sequence ID" value="SEM15268.1"/>
    <property type="molecule type" value="Genomic_DNA"/>
</dbReference>
<evidence type="ECO:0000259" key="2">
    <source>
        <dbReference type="Pfam" id="PF00174"/>
    </source>
</evidence>
<evidence type="ECO:0000256" key="1">
    <source>
        <dbReference type="SAM" id="SignalP"/>
    </source>
</evidence>
<keyword evidence="1" id="KW-0732">Signal</keyword>
<dbReference type="Gene3D" id="3.90.420.10">
    <property type="entry name" value="Oxidoreductase, molybdopterin-binding domain"/>
    <property type="match status" value="1"/>
</dbReference>
<accession>A0A1H7W2L8</accession>
<dbReference type="InterPro" id="IPR000572">
    <property type="entry name" value="OxRdtase_Mopterin-bd_dom"/>
</dbReference>
<feature type="domain" description="Oxidoreductase molybdopterin-binding" evidence="2">
    <location>
        <begin position="42"/>
        <end position="132"/>
    </location>
</feature>
<dbReference type="RefSeq" id="WP_074784936.1">
    <property type="nucleotide sequence ID" value="NZ_FOBO01000002.1"/>
</dbReference>
<dbReference type="AlphaFoldDB" id="A0A1H7W2L8"/>
<proteinExistence type="predicted"/>
<dbReference type="Proteomes" id="UP000182160">
    <property type="component" value="Unassembled WGS sequence"/>
</dbReference>
<reference evidence="3 4" key="1">
    <citation type="submission" date="2016-10" db="EMBL/GenBank/DDBJ databases">
        <authorList>
            <person name="de Groot N.N."/>
        </authorList>
    </citation>
    <scope>NUCLEOTIDE SEQUENCE [LARGE SCALE GENOMIC DNA]</scope>
    <source>
        <strain evidence="3 4">DSM 11457</strain>
    </source>
</reference>
<feature type="chain" id="PRO_5010249270" description="Oxidoreductase molybdopterin-binding domain-containing protein" evidence="1">
    <location>
        <begin position="28"/>
        <end position="164"/>
    </location>
</feature>